<comment type="miscellaneous">
    <text evidence="7">The a and c carboxylates of cobyrinate are activated for nucleophilic attack via formation of a phosphorylated intermediate by ATP. CbiA catalyzes first the amidation of the c-carboxylate, and then that of the a-carboxylate.</text>
</comment>
<evidence type="ECO:0000256" key="6">
    <source>
        <dbReference type="ARBA" id="ARBA00022962"/>
    </source>
</evidence>
<organism evidence="10 11">
    <name type="scientific">Acidilutibacter cellobiosedens</name>
    <dbReference type="NCBI Taxonomy" id="2507161"/>
    <lineage>
        <taxon>Bacteria</taxon>
        <taxon>Bacillati</taxon>
        <taxon>Bacillota</taxon>
        <taxon>Tissierellia</taxon>
        <taxon>Tissierellales</taxon>
        <taxon>Acidilutibacteraceae</taxon>
        <taxon>Acidilutibacter</taxon>
    </lineage>
</organism>
<keyword evidence="6 7" id="KW-0315">Glutamine amidotransferase</keyword>
<keyword evidence="7" id="KW-0169">Cobalamin biosynthesis</keyword>
<protein>
    <recommendedName>
        <fullName evidence="7">Cobyrinate a,c-diamide synthase</fullName>
        <ecNumber evidence="7">6.3.5.11</ecNumber>
    </recommendedName>
    <alternativeName>
        <fullName evidence="7">Cobyrinic acid a,c-diamide synthetase</fullName>
    </alternativeName>
</protein>
<feature type="domain" description="CobQ/CobB/MinD/ParA nucleotide binding" evidence="8">
    <location>
        <begin position="4"/>
        <end position="188"/>
    </location>
</feature>
<feature type="active site" description="Nucleophile" evidence="7">
    <location>
        <position position="331"/>
    </location>
</feature>
<comment type="cofactor">
    <cofactor evidence="1 7">
        <name>Mg(2+)</name>
        <dbReference type="ChEBI" id="CHEBI:18420"/>
    </cofactor>
</comment>
<name>A0A410Q8Y1_9FIRM</name>
<comment type="pathway">
    <text evidence="7">Cofactor biosynthesis; adenosylcobalamin biosynthesis; cob(II)yrinate a,c-diamide from sirohydrochlorin (anaerobic route): step 10/10.</text>
</comment>
<evidence type="ECO:0000256" key="3">
    <source>
        <dbReference type="ARBA" id="ARBA00022741"/>
    </source>
</evidence>
<dbReference type="PANTHER" id="PTHR43873">
    <property type="entry name" value="COBYRINATE A,C-DIAMIDE SYNTHASE"/>
    <property type="match status" value="1"/>
</dbReference>
<dbReference type="Proteomes" id="UP000287969">
    <property type="component" value="Chromosome"/>
</dbReference>
<dbReference type="InterPro" id="IPR004484">
    <property type="entry name" value="CbiA/CobB_synth"/>
</dbReference>
<evidence type="ECO:0000313" key="11">
    <source>
        <dbReference type="Proteomes" id="UP000287969"/>
    </source>
</evidence>
<evidence type="ECO:0000256" key="5">
    <source>
        <dbReference type="ARBA" id="ARBA00022842"/>
    </source>
</evidence>
<dbReference type="NCBIfam" id="TIGR00379">
    <property type="entry name" value="cobB"/>
    <property type="match status" value="1"/>
</dbReference>
<evidence type="ECO:0000256" key="2">
    <source>
        <dbReference type="ARBA" id="ARBA00022598"/>
    </source>
</evidence>
<dbReference type="HAMAP" id="MF_00027">
    <property type="entry name" value="CobB_CbiA"/>
    <property type="match status" value="1"/>
</dbReference>
<evidence type="ECO:0000313" key="10">
    <source>
        <dbReference type="EMBL" id="QAT60388.1"/>
    </source>
</evidence>
<keyword evidence="4 7" id="KW-0067">ATP-binding</keyword>
<evidence type="ECO:0000259" key="8">
    <source>
        <dbReference type="Pfam" id="PF01656"/>
    </source>
</evidence>
<dbReference type="CDD" id="cd03130">
    <property type="entry name" value="GATase1_CobB"/>
    <property type="match status" value="1"/>
</dbReference>
<dbReference type="Pfam" id="PF07685">
    <property type="entry name" value="GATase_3"/>
    <property type="match status" value="1"/>
</dbReference>
<gene>
    <name evidence="7" type="primary">cbiA</name>
    <name evidence="10" type="ORF">EQM13_01775</name>
</gene>
<sequence length="457" mass="51265">MKKVVIAGTHSGCGKTTVSLGIMAAFTKKGKKVSPFKVGPDYIDPGFHQFVTGNFSYNLDSYLLDSDTIRYLFNKSTCGTDISIIEGVMGMYDGFGTEKDNGSTAHVAKIIKAPVVLVVEAKAMSSSVAALIMGYMMYDRDVEIKGVIFNQVSGQKHYDMLKSIVERELKIKCLGYLPNKEDISLKSRHLGLIPAQEAKELNKKVDRLAEFTEDYVDLDALEDIANAEDLKPVNNPAESIMSEYKGLKIGVAMDKAFSFYYHHNLQLMEETGVKLLPFSPISDSKVPDKIDGLYIGGGFPEVFGEELEENVSMRENIKSFLDKGLPAYAECGGLMYLTKGIVDLQGKYHDMVGFFNAESVMTDKLNHFGYVDIETKSGIKIRGHEFHRSYVKENEKLDYYYNITKHREDFTDCWKGGLMKNNVIAGYPHIHFYSNLDFLKEFLNRCVKLKKILGGGR</sequence>
<dbReference type="Gene3D" id="3.40.50.880">
    <property type="match status" value="1"/>
</dbReference>
<dbReference type="EC" id="6.3.5.11" evidence="7"/>
<evidence type="ECO:0000259" key="9">
    <source>
        <dbReference type="Pfam" id="PF07685"/>
    </source>
</evidence>
<dbReference type="KEGG" id="spoa:EQM13_01775"/>
<dbReference type="InterPro" id="IPR002586">
    <property type="entry name" value="CobQ/CobB/MinD/ParA_Nub-bd_dom"/>
</dbReference>
<dbReference type="InterPro" id="IPR011698">
    <property type="entry name" value="GATase_3"/>
</dbReference>
<dbReference type="GO" id="GO:0042242">
    <property type="term" value="F:cobyrinic acid a,c-diamide synthase activity"/>
    <property type="evidence" value="ECO:0007669"/>
    <property type="project" value="UniProtKB-UniRule"/>
</dbReference>
<dbReference type="InterPro" id="IPR027417">
    <property type="entry name" value="P-loop_NTPase"/>
</dbReference>
<keyword evidence="11" id="KW-1185">Reference proteome</keyword>
<comment type="domain">
    <text evidence="7">Comprises of two domains. The C-terminal domain contains the binding site for glutamine and catalyzes the hydrolysis of this substrate to glutamate and ammonia. The N-terminal domain is anticipated to bind ATP and cobyrinate and catalyzes the ultimate synthesis of the diamide product. The ammonia produced via the glutaminase domain is probably translocated to the adjacent domain via a molecular tunnel, where it reacts with an activated intermediate.</text>
</comment>
<dbReference type="NCBIfam" id="NF002204">
    <property type="entry name" value="PRK01077.1"/>
    <property type="match status" value="1"/>
</dbReference>
<dbReference type="InterPro" id="IPR029062">
    <property type="entry name" value="Class_I_gatase-like"/>
</dbReference>
<feature type="domain" description="CobB/CobQ-like glutamine amidotransferase" evidence="9">
    <location>
        <begin position="248"/>
        <end position="434"/>
    </location>
</feature>
<evidence type="ECO:0000256" key="7">
    <source>
        <dbReference type="HAMAP-Rule" id="MF_00027"/>
    </source>
</evidence>
<dbReference type="SUPFAM" id="SSF52540">
    <property type="entry name" value="P-loop containing nucleoside triphosphate hydrolases"/>
    <property type="match status" value="1"/>
</dbReference>
<comment type="catalytic activity">
    <reaction evidence="7">
        <text>cob(II)yrinate + 2 L-glutamine + 2 ATP + 2 H2O = cob(II)yrinate a,c diamide + 2 L-glutamate + 2 ADP + 2 phosphate + 2 H(+)</text>
        <dbReference type="Rhea" id="RHEA:26289"/>
        <dbReference type="ChEBI" id="CHEBI:15377"/>
        <dbReference type="ChEBI" id="CHEBI:15378"/>
        <dbReference type="ChEBI" id="CHEBI:29985"/>
        <dbReference type="ChEBI" id="CHEBI:30616"/>
        <dbReference type="ChEBI" id="CHEBI:43474"/>
        <dbReference type="ChEBI" id="CHEBI:58359"/>
        <dbReference type="ChEBI" id="CHEBI:58537"/>
        <dbReference type="ChEBI" id="CHEBI:58894"/>
        <dbReference type="ChEBI" id="CHEBI:456216"/>
        <dbReference type="EC" id="6.3.5.11"/>
    </reaction>
</comment>
<dbReference type="Pfam" id="PF01656">
    <property type="entry name" value="CbiA"/>
    <property type="match status" value="1"/>
</dbReference>
<evidence type="ECO:0000256" key="4">
    <source>
        <dbReference type="ARBA" id="ARBA00022840"/>
    </source>
</evidence>
<dbReference type="Gene3D" id="3.40.50.300">
    <property type="entry name" value="P-loop containing nucleotide triphosphate hydrolases"/>
    <property type="match status" value="2"/>
</dbReference>
<keyword evidence="2 7" id="KW-0436">Ligase</keyword>
<dbReference type="UniPathway" id="UPA00148">
    <property type="reaction ID" value="UER00231"/>
</dbReference>
<dbReference type="RefSeq" id="WP_128751790.1">
    <property type="nucleotide sequence ID" value="NZ_CP035282.1"/>
</dbReference>
<comment type="function">
    <text evidence="7">Catalyzes the ATP-dependent amidation of the two carboxylate groups at positions a and c of cobyrinate, using either L-glutamine or ammonia as the nitrogen source.</text>
</comment>
<feature type="site" description="Increases nucleophilicity of active site Cys" evidence="7">
    <location>
        <position position="429"/>
    </location>
</feature>
<dbReference type="PANTHER" id="PTHR43873:SF1">
    <property type="entry name" value="COBYRINATE A,C-DIAMIDE SYNTHASE"/>
    <property type="match status" value="1"/>
</dbReference>
<dbReference type="EMBL" id="CP035282">
    <property type="protein sequence ID" value="QAT60388.1"/>
    <property type="molecule type" value="Genomic_DNA"/>
</dbReference>
<reference evidence="11" key="1">
    <citation type="submission" date="2019-01" db="EMBL/GenBank/DDBJ databases">
        <title>Draft genomes of a novel of Sporanaerobacter strains.</title>
        <authorList>
            <person name="Ma S."/>
        </authorList>
    </citation>
    <scope>NUCLEOTIDE SEQUENCE [LARGE SCALE GENOMIC DNA]</scope>
    <source>
        <strain evidence="11">NJN-17</strain>
    </source>
</reference>
<dbReference type="SUPFAM" id="SSF52317">
    <property type="entry name" value="Class I glutamine amidotransferase-like"/>
    <property type="match status" value="1"/>
</dbReference>
<keyword evidence="5 7" id="KW-0460">Magnesium</keyword>
<dbReference type="PROSITE" id="PS51274">
    <property type="entry name" value="GATASE_COBBQ"/>
    <property type="match status" value="1"/>
</dbReference>
<evidence type="ECO:0000256" key="1">
    <source>
        <dbReference type="ARBA" id="ARBA00001946"/>
    </source>
</evidence>
<dbReference type="GO" id="GO:0005524">
    <property type="term" value="F:ATP binding"/>
    <property type="evidence" value="ECO:0007669"/>
    <property type="project" value="UniProtKB-UniRule"/>
</dbReference>
<dbReference type="OrthoDB" id="9764035at2"/>
<dbReference type="AlphaFoldDB" id="A0A410Q8Y1"/>
<accession>A0A410Q8Y1</accession>
<dbReference type="CDD" id="cd05388">
    <property type="entry name" value="CobB_N"/>
    <property type="match status" value="1"/>
</dbReference>
<proteinExistence type="inferred from homology"/>
<keyword evidence="3 7" id="KW-0547">Nucleotide-binding</keyword>
<dbReference type="GO" id="GO:0009236">
    <property type="term" value="P:cobalamin biosynthetic process"/>
    <property type="evidence" value="ECO:0007669"/>
    <property type="project" value="UniProtKB-UniRule"/>
</dbReference>
<comment type="similarity">
    <text evidence="7">Belongs to the CobB/CbiA family.</text>
</comment>